<dbReference type="Proteomes" id="UP000031575">
    <property type="component" value="Unassembled WGS sequence"/>
</dbReference>
<evidence type="ECO:0000313" key="8">
    <source>
        <dbReference type="EMBL" id="KIH91908.1"/>
    </source>
</evidence>
<organism evidence="8 9">
    <name type="scientific">Sporothrix brasiliensis 5110</name>
    <dbReference type="NCBI Taxonomy" id="1398154"/>
    <lineage>
        <taxon>Eukaryota</taxon>
        <taxon>Fungi</taxon>
        <taxon>Dikarya</taxon>
        <taxon>Ascomycota</taxon>
        <taxon>Pezizomycotina</taxon>
        <taxon>Sordariomycetes</taxon>
        <taxon>Sordariomycetidae</taxon>
        <taxon>Ophiostomatales</taxon>
        <taxon>Ophiostomataceae</taxon>
        <taxon>Sporothrix</taxon>
    </lineage>
</organism>
<evidence type="ECO:0000259" key="7">
    <source>
        <dbReference type="PROSITE" id="PS51503"/>
    </source>
</evidence>
<feature type="compositionally biased region" description="Low complexity" evidence="5">
    <location>
        <begin position="233"/>
        <end position="242"/>
    </location>
</feature>
<proteinExistence type="predicted"/>
<dbReference type="PANTHER" id="PTHR28018">
    <property type="entry name" value="RESPIRATORY SUPERCOMPLEX FACTOR 2, MITOCHONDRIAL"/>
    <property type="match status" value="1"/>
</dbReference>
<dbReference type="RefSeq" id="XP_040619918.1">
    <property type="nucleotide sequence ID" value="XM_040760302.1"/>
</dbReference>
<evidence type="ECO:0000256" key="4">
    <source>
        <dbReference type="ARBA" id="ARBA00023136"/>
    </source>
</evidence>
<dbReference type="HOGENOM" id="CLU_079101_0_0_1"/>
<evidence type="ECO:0000256" key="2">
    <source>
        <dbReference type="ARBA" id="ARBA00022692"/>
    </source>
</evidence>
<keyword evidence="9" id="KW-1185">Reference proteome</keyword>
<keyword evidence="4 6" id="KW-0472">Membrane</keyword>
<dbReference type="PROSITE" id="PS51503">
    <property type="entry name" value="HIG1"/>
    <property type="match status" value="1"/>
</dbReference>
<sequence length="253" mass="27545">MKVVTKDEEKAHYDAVLRGGFIGGAAGLAVGLLGLTAASRRYAGVRNLTLPFRAFLVTSATSASAIIVAERNSIAFARSRDSMYGYQDASQRAVSELRSSESGKDKTLQWARENRYSIVMCSWAASIGIALALVGRNKYLTTAQKVVQARVYAQGLTLAVILGTATLEMSDAKSGKGRWETVKVVDPNDPEHKKLIEKRIHKEEYEGQDLWMDMVAAEERRLAKSKEQKEANAKAAPAPSAKQDNKVGVPAEN</sequence>
<reference evidence="8 9" key="1">
    <citation type="journal article" date="2014" name="BMC Genomics">
        <title>Comparative genomics of the major fungal agents of human and animal Sporotrichosis: Sporothrix schenckii and Sporothrix brasiliensis.</title>
        <authorList>
            <person name="Teixeira M.M."/>
            <person name="de Almeida L.G."/>
            <person name="Kubitschek-Barreira P."/>
            <person name="Alves F.L."/>
            <person name="Kioshima E.S."/>
            <person name="Abadio A.K."/>
            <person name="Fernandes L."/>
            <person name="Derengowski L.S."/>
            <person name="Ferreira K.S."/>
            <person name="Souza R.C."/>
            <person name="Ruiz J.C."/>
            <person name="de Andrade N.C."/>
            <person name="Paes H.C."/>
            <person name="Nicola A.M."/>
            <person name="Albuquerque P."/>
            <person name="Gerber A.L."/>
            <person name="Martins V.P."/>
            <person name="Peconick L.D."/>
            <person name="Neto A.V."/>
            <person name="Chaucanez C.B."/>
            <person name="Silva P.A."/>
            <person name="Cunha O.L."/>
            <person name="de Oliveira F.F."/>
            <person name="dos Santos T.C."/>
            <person name="Barros A.L."/>
            <person name="Soares M.A."/>
            <person name="de Oliveira L.M."/>
            <person name="Marini M.M."/>
            <person name="Villalobos-Duno H."/>
            <person name="Cunha M.M."/>
            <person name="de Hoog S."/>
            <person name="da Silveira J.F."/>
            <person name="Henrissat B."/>
            <person name="Nino-Vega G.A."/>
            <person name="Cisalpino P.S."/>
            <person name="Mora-Montes H.M."/>
            <person name="Almeida S.R."/>
            <person name="Stajich J.E."/>
            <person name="Lopes-Bezerra L.M."/>
            <person name="Vasconcelos A.T."/>
            <person name="Felipe M.S."/>
        </authorList>
    </citation>
    <scope>NUCLEOTIDE SEQUENCE [LARGE SCALE GENOMIC DNA]</scope>
    <source>
        <strain evidence="8 9">5110</strain>
    </source>
</reference>
<feature type="transmembrane region" description="Helical" evidence="6">
    <location>
        <begin position="50"/>
        <end position="69"/>
    </location>
</feature>
<comment type="subcellular location">
    <subcellularLocation>
        <location evidence="1">Mitochondrion</location>
    </subcellularLocation>
</comment>
<dbReference type="GeneID" id="63675223"/>
<dbReference type="InterPro" id="IPR040153">
    <property type="entry name" value="Rcf2"/>
</dbReference>
<dbReference type="AlphaFoldDB" id="A0A0C2FLE8"/>
<dbReference type="PANTHER" id="PTHR28018:SF3">
    <property type="entry name" value="RESPIRATORY SUPERCOMPLEX FACTOR 2, MITOCHONDRIAL"/>
    <property type="match status" value="1"/>
</dbReference>
<dbReference type="VEuPathDB" id="FungiDB:SPBR_01993"/>
<comment type="caution">
    <text evidence="8">The sequence shown here is derived from an EMBL/GenBank/DDBJ whole genome shotgun (WGS) entry which is preliminary data.</text>
</comment>
<protein>
    <submittedName>
        <fullName evidence="8">Mitochondrial hypoxia responsive domain containing protein</fullName>
    </submittedName>
</protein>
<feature type="transmembrane region" description="Helical" evidence="6">
    <location>
        <begin position="116"/>
        <end position="135"/>
    </location>
</feature>
<dbReference type="EMBL" id="AWTV01000007">
    <property type="protein sequence ID" value="KIH91908.1"/>
    <property type="molecule type" value="Genomic_DNA"/>
</dbReference>
<dbReference type="GO" id="GO:0033617">
    <property type="term" value="P:mitochondrial respiratory chain complex IV assembly"/>
    <property type="evidence" value="ECO:0007669"/>
    <property type="project" value="TreeGrafter"/>
</dbReference>
<keyword evidence="3 6" id="KW-1133">Transmembrane helix</keyword>
<evidence type="ECO:0000256" key="5">
    <source>
        <dbReference type="SAM" id="MobiDB-lite"/>
    </source>
</evidence>
<feature type="transmembrane region" description="Helical" evidence="6">
    <location>
        <begin position="20"/>
        <end position="38"/>
    </location>
</feature>
<accession>A0A0C2FLE8</accession>
<dbReference type="InterPro" id="IPR007667">
    <property type="entry name" value="Hypoxia_induced_domain"/>
</dbReference>
<dbReference type="OrthoDB" id="1915122at2759"/>
<gene>
    <name evidence="8" type="ORF">SPBR_01993</name>
</gene>
<feature type="region of interest" description="Disordered" evidence="5">
    <location>
        <begin position="221"/>
        <end position="253"/>
    </location>
</feature>
<dbReference type="GO" id="GO:0005739">
    <property type="term" value="C:mitochondrion"/>
    <property type="evidence" value="ECO:0007669"/>
    <property type="project" value="UniProtKB-SubCell"/>
</dbReference>
<name>A0A0C2FLE8_9PEZI</name>
<keyword evidence="2 6" id="KW-0812">Transmembrane</keyword>
<feature type="compositionally biased region" description="Basic and acidic residues" evidence="5">
    <location>
        <begin position="221"/>
        <end position="232"/>
    </location>
</feature>
<dbReference type="Pfam" id="PF04588">
    <property type="entry name" value="HIG_1_N"/>
    <property type="match status" value="1"/>
</dbReference>
<feature type="domain" description="HIG1" evidence="7">
    <location>
        <begin position="88"/>
        <end position="179"/>
    </location>
</feature>
<evidence type="ECO:0000256" key="3">
    <source>
        <dbReference type="ARBA" id="ARBA00022989"/>
    </source>
</evidence>
<evidence type="ECO:0000313" key="9">
    <source>
        <dbReference type="Proteomes" id="UP000031575"/>
    </source>
</evidence>
<evidence type="ECO:0000256" key="1">
    <source>
        <dbReference type="ARBA" id="ARBA00004173"/>
    </source>
</evidence>
<evidence type="ECO:0000256" key="6">
    <source>
        <dbReference type="SAM" id="Phobius"/>
    </source>
</evidence>